<reference evidence="3 4" key="1">
    <citation type="submission" date="2016-10" db="EMBL/GenBank/DDBJ databases">
        <authorList>
            <person name="de Groot N.N."/>
        </authorList>
    </citation>
    <scope>NUCLEOTIDE SEQUENCE [LARGE SCALE GENOMIC DNA]</scope>
    <source>
        <strain evidence="3 4">DSM 19219</strain>
    </source>
</reference>
<feature type="domain" description="MobA-like NTP transferase" evidence="2">
    <location>
        <begin position="3"/>
        <end position="165"/>
    </location>
</feature>
<keyword evidence="4" id="KW-1185">Reference proteome</keyword>
<dbReference type="PANTHER" id="PTHR43777">
    <property type="entry name" value="MOLYBDENUM COFACTOR CYTIDYLYLTRANSFERASE"/>
    <property type="match status" value="1"/>
</dbReference>
<dbReference type="SUPFAM" id="SSF53448">
    <property type="entry name" value="Nucleotide-diphospho-sugar transferases"/>
    <property type="match status" value="1"/>
</dbReference>
<protein>
    <submittedName>
        <fullName evidence="3">Molybdenum cofactor cytidylyltransferase</fullName>
    </submittedName>
</protein>
<dbReference type="PANTHER" id="PTHR43777:SF1">
    <property type="entry name" value="MOLYBDENUM COFACTOR CYTIDYLYLTRANSFERASE"/>
    <property type="match status" value="1"/>
</dbReference>
<gene>
    <name evidence="3" type="ORF">SAMN05443545_10146</name>
</gene>
<dbReference type="CDD" id="cd04182">
    <property type="entry name" value="GT_2_like_f"/>
    <property type="match status" value="1"/>
</dbReference>
<proteinExistence type="predicted"/>
<organism evidence="3 4">
    <name type="scientific">Aidingimonas halophila</name>
    <dbReference type="NCBI Taxonomy" id="574349"/>
    <lineage>
        <taxon>Bacteria</taxon>
        <taxon>Pseudomonadati</taxon>
        <taxon>Pseudomonadota</taxon>
        <taxon>Gammaproteobacteria</taxon>
        <taxon>Oceanospirillales</taxon>
        <taxon>Halomonadaceae</taxon>
        <taxon>Aidingimonas</taxon>
    </lineage>
</organism>
<evidence type="ECO:0000256" key="1">
    <source>
        <dbReference type="ARBA" id="ARBA00022842"/>
    </source>
</evidence>
<dbReference type="GO" id="GO:0016779">
    <property type="term" value="F:nucleotidyltransferase activity"/>
    <property type="evidence" value="ECO:0007669"/>
    <property type="project" value="UniProtKB-KW"/>
</dbReference>
<sequence>MVAVIMAAGRSQRFGRGDKRLANLPDGRTVLAATLARTAEAVSRVRVVLREDDDPAALGLACDTPIMRARRADNGLGASLADAFAVLMHDPELLDCRVAAVVLADMPFVRPETVQALQRETSASRIVRPRHGERLGHPVCFGRDVWSELSTLDGDRGGRSIIHRHSSRYREVDVDDPGIHADIDTPADIVRS</sequence>
<keyword evidence="1" id="KW-0460">Magnesium</keyword>
<name>A0A1H2QE06_9GAMM</name>
<dbReference type="Gene3D" id="3.90.550.10">
    <property type="entry name" value="Spore Coat Polysaccharide Biosynthesis Protein SpsA, Chain A"/>
    <property type="match status" value="1"/>
</dbReference>
<evidence type="ECO:0000313" key="3">
    <source>
        <dbReference type="EMBL" id="SDW04639.1"/>
    </source>
</evidence>
<dbReference type="InterPro" id="IPR025877">
    <property type="entry name" value="MobA-like_NTP_Trfase"/>
</dbReference>
<dbReference type="Pfam" id="PF12804">
    <property type="entry name" value="NTP_transf_3"/>
    <property type="match status" value="1"/>
</dbReference>
<evidence type="ECO:0000259" key="2">
    <source>
        <dbReference type="Pfam" id="PF12804"/>
    </source>
</evidence>
<keyword evidence="3" id="KW-0548">Nucleotidyltransferase</keyword>
<dbReference type="AlphaFoldDB" id="A0A1H2QE06"/>
<dbReference type="STRING" id="574349.SAMN05443545_10146"/>
<keyword evidence="3" id="KW-0808">Transferase</keyword>
<accession>A0A1H2QE06</accession>
<dbReference type="OrthoDB" id="5298023at2"/>
<evidence type="ECO:0000313" key="4">
    <source>
        <dbReference type="Proteomes" id="UP000198500"/>
    </source>
</evidence>
<dbReference type="EMBL" id="FNNI01000001">
    <property type="protein sequence ID" value="SDW04639.1"/>
    <property type="molecule type" value="Genomic_DNA"/>
</dbReference>
<dbReference type="Proteomes" id="UP000198500">
    <property type="component" value="Unassembled WGS sequence"/>
</dbReference>
<dbReference type="InterPro" id="IPR029044">
    <property type="entry name" value="Nucleotide-diphossugar_trans"/>
</dbReference>